<comment type="similarity">
    <text evidence="1">Belongs to the protein-tyrosine phosphatase family.</text>
</comment>
<name>A0ABX8W3M9_9LACO</name>
<organism evidence="2 3">
    <name type="scientific">Lactobacillus panisapium</name>
    <dbReference type="NCBI Taxonomy" id="2012495"/>
    <lineage>
        <taxon>Bacteria</taxon>
        <taxon>Bacillati</taxon>
        <taxon>Bacillota</taxon>
        <taxon>Bacilli</taxon>
        <taxon>Lactobacillales</taxon>
        <taxon>Lactobacillaceae</taxon>
        <taxon>Lactobacillus</taxon>
    </lineage>
</organism>
<dbReference type="InterPro" id="IPR029021">
    <property type="entry name" value="Prot-tyrosine_phosphatase-like"/>
</dbReference>
<dbReference type="Gene3D" id="3.90.190.10">
    <property type="entry name" value="Protein tyrosine phosphatase superfamily"/>
    <property type="match status" value="1"/>
</dbReference>
<dbReference type="PANTHER" id="PTHR31126:SF1">
    <property type="entry name" value="TYROSINE SPECIFIC PROTEIN PHOSPHATASES DOMAIN-CONTAINING PROTEIN"/>
    <property type="match status" value="1"/>
</dbReference>
<evidence type="ECO:0000313" key="2">
    <source>
        <dbReference type="EMBL" id="QYN52129.1"/>
    </source>
</evidence>
<dbReference type="RefSeq" id="WP_220220613.1">
    <property type="nucleotide sequence ID" value="NZ_CP048268.1"/>
</dbReference>
<keyword evidence="3" id="KW-1185">Reference proteome</keyword>
<evidence type="ECO:0000313" key="3">
    <source>
        <dbReference type="Proteomes" id="UP000826550"/>
    </source>
</evidence>
<dbReference type="Pfam" id="PF13350">
    <property type="entry name" value="Y_phosphatase3"/>
    <property type="match status" value="1"/>
</dbReference>
<accession>A0ABX8W3M9</accession>
<dbReference type="PANTHER" id="PTHR31126">
    <property type="entry name" value="TYROSINE-PROTEIN PHOSPHATASE"/>
    <property type="match status" value="1"/>
</dbReference>
<evidence type="ECO:0000256" key="1">
    <source>
        <dbReference type="ARBA" id="ARBA00009580"/>
    </source>
</evidence>
<dbReference type="InterPro" id="IPR026893">
    <property type="entry name" value="Tyr/Ser_Pase_IphP-type"/>
</dbReference>
<dbReference type="EMBL" id="CP048268">
    <property type="protein sequence ID" value="QYN52129.1"/>
    <property type="molecule type" value="Genomic_DNA"/>
</dbReference>
<proteinExistence type="inferred from homology"/>
<protein>
    <submittedName>
        <fullName evidence="2">Tyrosine-protein phosphatase</fullName>
    </submittedName>
</protein>
<sequence length="363" mass="41965">MKKQPYILPRIWMKRDDDQLTIKILNCPKKEYQLFIGDTPNKTAISTLLAVSANGEFKVEVPREQLPKYFIIKASDESCGTNLFAERVLPLKNAINVRDMGGYEANDGRFLKWGQLFRGDQLSKLDEQDQKILTNYHLQTIVDYRSPHERQYHPNHFLPSILQVLNCDPQSSFSEAAANVVDLQGENEKLVQSLKNGEVPEKYINDRGENVIASYQDLVTSPVAQEAYGRMLKAVVRRECLPLFHHCRGGKDRTGFGSMLILLLLGIKEDEIVKDYMLTKTIRKERNQLKYDLYRELVQKKSYLDYLMAMIDTRESYIKAAIAKIFALFGTPENYFQQHFGLTMAEITAARDFYLEEGIHYDR</sequence>
<gene>
    <name evidence="2" type="ORF">GYM71_01225</name>
</gene>
<reference evidence="2 3" key="1">
    <citation type="submission" date="2020-01" db="EMBL/GenBank/DDBJ databases">
        <title>Vast differences in strain-level diversity in the gut microbiota of two closely related honey bee species.</title>
        <authorList>
            <person name="Ellegaard K.M."/>
            <person name="Suenami S."/>
            <person name="Miyazaki R."/>
            <person name="Engel P."/>
        </authorList>
    </citation>
    <scope>NUCLEOTIDE SEQUENCE [LARGE SCALE GENOMIC DNA]</scope>
    <source>
        <strain evidence="2 3">ESL0416</strain>
    </source>
</reference>
<dbReference type="SUPFAM" id="SSF52799">
    <property type="entry name" value="(Phosphotyrosine protein) phosphatases II"/>
    <property type="match status" value="1"/>
</dbReference>
<dbReference type="Proteomes" id="UP000826550">
    <property type="component" value="Chromosome"/>
</dbReference>